<evidence type="ECO:0000256" key="6">
    <source>
        <dbReference type="SAM" id="Phobius"/>
    </source>
</evidence>
<feature type="transmembrane region" description="Helical" evidence="6">
    <location>
        <begin position="161"/>
        <end position="182"/>
    </location>
</feature>
<feature type="transmembrane region" description="Helical" evidence="6">
    <location>
        <begin position="453"/>
        <end position="471"/>
    </location>
</feature>
<evidence type="ECO:0000256" key="5">
    <source>
        <dbReference type="ARBA" id="ARBA00023136"/>
    </source>
</evidence>
<evidence type="ECO:0000313" key="9">
    <source>
        <dbReference type="Proteomes" id="UP001521137"/>
    </source>
</evidence>
<feature type="transmembrane region" description="Helical" evidence="6">
    <location>
        <begin position="395"/>
        <end position="414"/>
    </location>
</feature>
<feature type="transmembrane region" description="Helical" evidence="6">
    <location>
        <begin position="420"/>
        <end position="441"/>
    </location>
</feature>
<feature type="transmembrane region" description="Helical" evidence="6">
    <location>
        <begin position="121"/>
        <end position="149"/>
    </location>
</feature>
<dbReference type="PANTHER" id="PTHR10283:SF82">
    <property type="entry name" value="SOLUTE CARRIER FAMILY 13 MEMBER 2"/>
    <property type="match status" value="1"/>
</dbReference>
<protein>
    <submittedName>
        <fullName evidence="8">SLC13 family permease</fullName>
    </submittedName>
</protein>
<feature type="transmembrane region" description="Helical" evidence="6">
    <location>
        <begin position="37"/>
        <end position="62"/>
    </location>
</feature>
<dbReference type="EMBL" id="JAKGAS010000006">
    <property type="protein sequence ID" value="MCF2948909.1"/>
    <property type="molecule type" value="Genomic_DNA"/>
</dbReference>
<dbReference type="Pfam" id="PF03600">
    <property type="entry name" value="CitMHS"/>
    <property type="match status" value="1"/>
</dbReference>
<sequence length="472" mass="50156">MQANTKLILLSAISAIGLYLVLSFYGNNQAVSATAAITLFTAMLWVTEAIPIPVTSLIPFLAFPMAGVISHKEAASALGSHVIILLMGAFMLSKALEKSNVHSRLAYYLVNITGGKSAKRLVLGFMLTAAILSMWISNSATTLMLLPITLAVLQHVKDPKLTIAMLLGIAYAASLGGVGTPVGTPPNIIFMSVYVETQGKGISFVEWMKTGVPIVVIGIPIIAWWLTRGLENTQEYVLPKSGQWQPAEKRVLSVFLLVALAWMTRPYWTQWLNLTSIGDSTIALTGVVLMFMIPNGNKPEVVDTSDEKFGESAKKADSNKLLDWQTAVSIPWGMLLLFAGGICIAKAFAASGLSSQMGDALSGLSSLPVPLLILSICLFVTFLTEITSNTATATLLMPILAAAGMAAGIDPALIMMPAAISASCAFMLPVATAPNAIVYGMDKFSIKTMAREGFALNVIIAFVVTGVSYLTL</sequence>
<comment type="subcellular location">
    <subcellularLocation>
        <location evidence="1">Membrane</location>
        <topology evidence="1">Multi-pass membrane protein</topology>
    </subcellularLocation>
</comment>
<evidence type="ECO:0000313" key="8">
    <source>
        <dbReference type="EMBL" id="MCF2948909.1"/>
    </source>
</evidence>
<feature type="transmembrane region" description="Helical" evidence="6">
    <location>
        <begin position="74"/>
        <end position="92"/>
    </location>
</feature>
<reference evidence="8 9" key="1">
    <citation type="submission" date="2022-01" db="EMBL/GenBank/DDBJ databases">
        <title>Paraglaciecola sp. G1-23.</title>
        <authorList>
            <person name="Jin M.S."/>
            <person name="Han D.M."/>
            <person name="Kim H.M."/>
            <person name="Jeon C.O."/>
        </authorList>
    </citation>
    <scope>NUCLEOTIDE SEQUENCE [LARGE SCALE GENOMIC DNA]</scope>
    <source>
        <strain evidence="8 9">G1-23</strain>
    </source>
</reference>
<keyword evidence="5 6" id="KW-0472">Membrane</keyword>
<feature type="transmembrane region" description="Helical" evidence="6">
    <location>
        <begin position="361"/>
        <end position="383"/>
    </location>
</feature>
<evidence type="ECO:0000256" key="3">
    <source>
        <dbReference type="ARBA" id="ARBA00022692"/>
    </source>
</evidence>
<keyword evidence="9" id="KW-1185">Reference proteome</keyword>
<comment type="caution">
    <text evidence="8">The sequence shown here is derived from an EMBL/GenBank/DDBJ whole genome shotgun (WGS) entry which is preliminary data.</text>
</comment>
<feature type="domain" description="Citrate transporter-like" evidence="7">
    <location>
        <begin position="43"/>
        <end position="412"/>
    </location>
</feature>
<organism evidence="8 9">
    <name type="scientific">Paraglaciecola algarum</name>
    <dbReference type="NCBI Taxonomy" id="3050085"/>
    <lineage>
        <taxon>Bacteria</taxon>
        <taxon>Pseudomonadati</taxon>
        <taxon>Pseudomonadota</taxon>
        <taxon>Gammaproteobacteria</taxon>
        <taxon>Alteromonadales</taxon>
        <taxon>Alteromonadaceae</taxon>
        <taxon>Paraglaciecola</taxon>
    </lineage>
</organism>
<evidence type="ECO:0000256" key="4">
    <source>
        <dbReference type="ARBA" id="ARBA00022989"/>
    </source>
</evidence>
<feature type="transmembrane region" description="Helical" evidence="6">
    <location>
        <begin position="330"/>
        <end position="349"/>
    </location>
</feature>
<dbReference type="InterPro" id="IPR031312">
    <property type="entry name" value="Na/sul_symport_CS"/>
</dbReference>
<keyword evidence="3 6" id="KW-0812">Transmembrane</keyword>
<gene>
    <name evidence="8" type="ORF">L0668_12380</name>
</gene>
<dbReference type="CDD" id="cd01115">
    <property type="entry name" value="SLC13_permease"/>
    <property type="match status" value="1"/>
</dbReference>
<proteinExistence type="predicted"/>
<keyword evidence="4 6" id="KW-1133">Transmembrane helix</keyword>
<evidence type="ECO:0000256" key="2">
    <source>
        <dbReference type="ARBA" id="ARBA00022448"/>
    </source>
</evidence>
<keyword evidence="2" id="KW-0813">Transport</keyword>
<feature type="transmembrane region" description="Helical" evidence="6">
    <location>
        <begin position="7"/>
        <end position="25"/>
    </location>
</feature>
<dbReference type="Proteomes" id="UP001521137">
    <property type="component" value="Unassembled WGS sequence"/>
</dbReference>
<accession>A0ABS9DAT5</accession>
<dbReference type="RefSeq" id="WP_235312948.1">
    <property type="nucleotide sequence ID" value="NZ_JAKGAS010000006.1"/>
</dbReference>
<dbReference type="InterPro" id="IPR004680">
    <property type="entry name" value="Cit_transptr-like_dom"/>
</dbReference>
<evidence type="ECO:0000259" key="7">
    <source>
        <dbReference type="Pfam" id="PF03600"/>
    </source>
</evidence>
<evidence type="ECO:0000256" key="1">
    <source>
        <dbReference type="ARBA" id="ARBA00004141"/>
    </source>
</evidence>
<dbReference type="PROSITE" id="PS01271">
    <property type="entry name" value="NA_SULFATE"/>
    <property type="match status" value="1"/>
</dbReference>
<dbReference type="PANTHER" id="PTHR10283">
    <property type="entry name" value="SOLUTE CARRIER FAMILY 13 MEMBER"/>
    <property type="match status" value="1"/>
</dbReference>
<name>A0ABS9DAT5_9ALTE</name>
<feature type="transmembrane region" description="Helical" evidence="6">
    <location>
        <begin position="211"/>
        <end position="230"/>
    </location>
</feature>